<name>A0ACA9SE58_9GLOM</name>
<evidence type="ECO:0000313" key="2">
    <source>
        <dbReference type="Proteomes" id="UP000789920"/>
    </source>
</evidence>
<gene>
    <name evidence="1" type="ORF">RPERSI_LOCUS28938</name>
</gene>
<accession>A0ACA9SE58</accession>
<comment type="caution">
    <text evidence="1">The sequence shown here is derived from an EMBL/GenBank/DDBJ whole genome shotgun (WGS) entry which is preliminary data.</text>
</comment>
<proteinExistence type="predicted"/>
<protein>
    <submittedName>
        <fullName evidence="1">19318_t:CDS:1</fullName>
    </submittedName>
</protein>
<keyword evidence="2" id="KW-1185">Reference proteome</keyword>
<organism evidence="1 2">
    <name type="scientific">Racocetra persica</name>
    <dbReference type="NCBI Taxonomy" id="160502"/>
    <lineage>
        <taxon>Eukaryota</taxon>
        <taxon>Fungi</taxon>
        <taxon>Fungi incertae sedis</taxon>
        <taxon>Mucoromycota</taxon>
        <taxon>Glomeromycotina</taxon>
        <taxon>Glomeromycetes</taxon>
        <taxon>Diversisporales</taxon>
        <taxon>Gigasporaceae</taxon>
        <taxon>Racocetra</taxon>
    </lineage>
</organism>
<evidence type="ECO:0000313" key="1">
    <source>
        <dbReference type="EMBL" id="CAG8833745.1"/>
    </source>
</evidence>
<dbReference type="EMBL" id="CAJVQC010107340">
    <property type="protein sequence ID" value="CAG8833745.1"/>
    <property type="molecule type" value="Genomic_DNA"/>
</dbReference>
<reference evidence="1" key="1">
    <citation type="submission" date="2021-06" db="EMBL/GenBank/DDBJ databases">
        <authorList>
            <person name="Kallberg Y."/>
            <person name="Tangrot J."/>
            <person name="Rosling A."/>
        </authorList>
    </citation>
    <scope>NUCLEOTIDE SEQUENCE</scope>
    <source>
        <strain evidence="1">MA461A</strain>
    </source>
</reference>
<sequence>MEWEGHPETVALHLPYIIGFDPLFIEIHDVETGKLLQVIPGKNMRCLNDNSSGKHAIHAVMQHPYYDAQYIFQLVAADIRRHDSYRSS</sequence>
<feature type="non-terminal residue" evidence="1">
    <location>
        <position position="88"/>
    </location>
</feature>
<dbReference type="Proteomes" id="UP000789920">
    <property type="component" value="Unassembled WGS sequence"/>
</dbReference>